<feature type="domain" description="DUF4097" evidence="1">
    <location>
        <begin position="111"/>
        <end position="235"/>
    </location>
</feature>
<proteinExistence type="predicted"/>
<sequence length="255" mass="26433">MGTRRRIRALLAFGGVAVVALGVGGCGGADVEGAPVEKKAFAFSGGALTIDADNSELEIVPADIKDVRVARQVDGWVFMGDGPDAVWRLEDGRLTLRVECDAVASDCDSVHRIQVPRGVAVTVEDDNGKVTADGFDTALKIRSDNGAVVVRNASGALDLTSGNGEVVVEGGTTSGQVVARSDNGAVRLSLSAVPRRVEAVSDNGEIDIALPKASYDVDGRSDNGEVRIDVPTRKGSAHVVTARSDNGEVVVRNAN</sequence>
<dbReference type="Proteomes" id="UP001603013">
    <property type="component" value="Unassembled WGS sequence"/>
</dbReference>
<reference evidence="2 3" key="1">
    <citation type="submission" date="2024-10" db="EMBL/GenBank/DDBJ databases">
        <title>The Natural Products Discovery Center: Release of the First 8490 Sequenced Strains for Exploring Actinobacteria Biosynthetic Diversity.</title>
        <authorList>
            <person name="Kalkreuter E."/>
            <person name="Kautsar S.A."/>
            <person name="Yang D."/>
            <person name="Bader C.D."/>
            <person name="Teijaro C.N."/>
            <person name="Fluegel L."/>
            <person name="Davis C.M."/>
            <person name="Simpson J.R."/>
            <person name="Lauterbach L."/>
            <person name="Steele A.D."/>
            <person name="Gui C."/>
            <person name="Meng S."/>
            <person name="Li G."/>
            <person name="Viehrig K."/>
            <person name="Ye F."/>
            <person name="Su P."/>
            <person name="Kiefer A.F."/>
            <person name="Nichols A."/>
            <person name="Cepeda A.J."/>
            <person name="Yan W."/>
            <person name="Fan B."/>
            <person name="Jiang Y."/>
            <person name="Adhikari A."/>
            <person name="Zheng C.-J."/>
            <person name="Schuster L."/>
            <person name="Cowan T.M."/>
            <person name="Smanski M.J."/>
            <person name="Chevrette M.G."/>
            <person name="De Carvalho L.P.S."/>
            <person name="Shen B."/>
        </authorList>
    </citation>
    <scope>NUCLEOTIDE SEQUENCE [LARGE SCALE GENOMIC DNA]</scope>
    <source>
        <strain evidence="2 3">NPDC015755</strain>
    </source>
</reference>
<organism evidence="2 3">
    <name type="scientific">Streptomyces lateritius</name>
    <dbReference type="NCBI Taxonomy" id="67313"/>
    <lineage>
        <taxon>Bacteria</taxon>
        <taxon>Bacillati</taxon>
        <taxon>Actinomycetota</taxon>
        <taxon>Actinomycetes</taxon>
        <taxon>Kitasatosporales</taxon>
        <taxon>Streptomycetaceae</taxon>
        <taxon>Streptomyces</taxon>
    </lineage>
</organism>
<dbReference type="InterPro" id="IPR025164">
    <property type="entry name" value="Toastrack_DUF4097"/>
</dbReference>
<name>A0ABW6Y634_9ACTN</name>
<dbReference type="RefSeq" id="WP_391932844.1">
    <property type="nucleotide sequence ID" value="NZ_JBIBSM010000001.1"/>
</dbReference>
<evidence type="ECO:0000313" key="3">
    <source>
        <dbReference type="Proteomes" id="UP001603013"/>
    </source>
</evidence>
<dbReference type="Pfam" id="PF13349">
    <property type="entry name" value="DUF4097"/>
    <property type="match status" value="1"/>
</dbReference>
<gene>
    <name evidence="2" type="ORF">ACF05T_03110</name>
</gene>
<protein>
    <submittedName>
        <fullName evidence="2">DUF4097 family beta strand repeat-containing protein</fullName>
    </submittedName>
</protein>
<evidence type="ECO:0000313" key="2">
    <source>
        <dbReference type="EMBL" id="MFF8275095.1"/>
    </source>
</evidence>
<keyword evidence="3" id="KW-1185">Reference proteome</keyword>
<dbReference type="PROSITE" id="PS51257">
    <property type="entry name" value="PROKAR_LIPOPROTEIN"/>
    <property type="match status" value="1"/>
</dbReference>
<evidence type="ECO:0000259" key="1">
    <source>
        <dbReference type="Pfam" id="PF13349"/>
    </source>
</evidence>
<accession>A0ABW6Y634</accession>
<dbReference type="EMBL" id="JBIBSM010000001">
    <property type="protein sequence ID" value="MFF8275095.1"/>
    <property type="molecule type" value="Genomic_DNA"/>
</dbReference>
<comment type="caution">
    <text evidence="2">The sequence shown here is derived from an EMBL/GenBank/DDBJ whole genome shotgun (WGS) entry which is preliminary data.</text>
</comment>